<evidence type="ECO:0000256" key="1">
    <source>
        <dbReference type="SAM" id="Coils"/>
    </source>
</evidence>
<organism evidence="3 4">
    <name type="scientific">Marasmius tenuissimus</name>
    <dbReference type="NCBI Taxonomy" id="585030"/>
    <lineage>
        <taxon>Eukaryota</taxon>
        <taxon>Fungi</taxon>
        <taxon>Dikarya</taxon>
        <taxon>Basidiomycota</taxon>
        <taxon>Agaricomycotina</taxon>
        <taxon>Agaricomycetes</taxon>
        <taxon>Agaricomycetidae</taxon>
        <taxon>Agaricales</taxon>
        <taxon>Marasmiineae</taxon>
        <taxon>Marasmiaceae</taxon>
        <taxon>Marasmius</taxon>
    </lineage>
</organism>
<feature type="region of interest" description="Disordered" evidence="2">
    <location>
        <begin position="1"/>
        <end position="28"/>
    </location>
</feature>
<dbReference type="Proteomes" id="UP001437256">
    <property type="component" value="Unassembled WGS sequence"/>
</dbReference>
<reference evidence="3 4" key="1">
    <citation type="submission" date="2024-05" db="EMBL/GenBank/DDBJ databases">
        <title>A draft genome resource for the thread blight pathogen Marasmius tenuissimus strain MS-2.</title>
        <authorList>
            <person name="Yulfo-Soto G.E."/>
            <person name="Baruah I.K."/>
            <person name="Amoako-Attah I."/>
            <person name="Bukari Y."/>
            <person name="Meinhardt L.W."/>
            <person name="Bailey B.A."/>
            <person name="Cohen S.P."/>
        </authorList>
    </citation>
    <scope>NUCLEOTIDE SEQUENCE [LARGE SCALE GENOMIC DNA]</scope>
    <source>
        <strain evidence="3 4">MS-2</strain>
    </source>
</reference>
<evidence type="ECO:0000256" key="2">
    <source>
        <dbReference type="SAM" id="MobiDB-lite"/>
    </source>
</evidence>
<feature type="coiled-coil region" evidence="1">
    <location>
        <begin position="34"/>
        <end position="61"/>
    </location>
</feature>
<proteinExistence type="predicted"/>
<evidence type="ECO:0000313" key="4">
    <source>
        <dbReference type="Proteomes" id="UP001437256"/>
    </source>
</evidence>
<accession>A0ABR2Z8Y0</accession>
<feature type="region of interest" description="Disordered" evidence="2">
    <location>
        <begin position="169"/>
        <end position="298"/>
    </location>
</feature>
<feature type="compositionally biased region" description="Basic residues" evidence="2">
    <location>
        <begin position="289"/>
        <end position="298"/>
    </location>
</feature>
<feature type="compositionally biased region" description="Polar residues" evidence="2">
    <location>
        <begin position="177"/>
        <end position="191"/>
    </location>
</feature>
<feature type="compositionally biased region" description="Acidic residues" evidence="2">
    <location>
        <begin position="222"/>
        <end position="257"/>
    </location>
</feature>
<sequence length="298" mass="33918">MGSKGKKRQQSGRTDAPQEREYVPVQQSGDIEELRKLKETCSQAIEQRNAAERALAEMRQKEGQLQVTLKGEPRPGSLSRTNVEFIRQKIGLEGKEHNEHWNDIRTCIREQFRAARLDPTNGWKSFDSRRLAQFYDAVEEFEPALKVFDNHWAIEFVAKEWMLNKKGCKNRRRRRQGPSSLDTHNHGSSPESLDPLTDIEEEHAGGLDGDNAEDGRSKDGEASDEAEEVDDDGFSLNENDDDEVAGADDGENEDEVESTDKAQGDDDNITQRLRGRKRKTRGEDQGRSGSRKIPRRIR</sequence>
<dbReference type="EMBL" id="JBBXMP010000448">
    <property type="protein sequence ID" value="KAL0057740.1"/>
    <property type="molecule type" value="Genomic_DNA"/>
</dbReference>
<gene>
    <name evidence="3" type="ORF">AAF712_015609</name>
</gene>
<keyword evidence="1" id="KW-0175">Coiled coil</keyword>
<keyword evidence="4" id="KW-1185">Reference proteome</keyword>
<comment type="caution">
    <text evidence="3">The sequence shown here is derived from an EMBL/GenBank/DDBJ whole genome shotgun (WGS) entry which is preliminary data.</text>
</comment>
<feature type="compositionally biased region" description="Basic residues" evidence="2">
    <location>
        <begin position="1"/>
        <end position="10"/>
    </location>
</feature>
<evidence type="ECO:0000313" key="3">
    <source>
        <dbReference type="EMBL" id="KAL0057740.1"/>
    </source>
</evidence>
<name>A0ABR2Z8Y0_9AGAR</name>
<protein>
    <submittedName>
        <fullName evidence="3">Uncharacterized protein</fullName>
    </submittedName>
</protein>